<evidence type="ECO:0000256" key="1">
    <source>
        <dbReference type="ARBA" id="ARBA00004828"/>
    </source>
</evidence>
<evidence type="ECO:0000256" key="8">
    <source>
        <dbReference type="ARBA" id="ARBA00048141"/>
    </source>
</evidence>
<comment type="subcellular location">
    <subcellularLocation>
        <location evidence="9">Cytoplasm</location>
    </subcellularLocation>
</comment>
<keyword evidence="9" id="KW-0963">Cytoplasm</keyword>
<dbReference type="GO" id="GO:0005524">
    <property type="term" value="F:ATP binding"/>
    <property type="evidence" value="ECO:0007669"/>
    <property type="project" value="UniProtKB-UniRule"/>
</dbReference>
<sequence>MNMQNLQNKAQILIEALPYIQRFSGKIIVIKYGGSAMEDETLKKSVIRDIALLKSIGFKPIIVHGGGKEINKWLELSGEKPEFIQGFRKTSTNTLQIAEMVLNQINKSLVGYMSSFGVLAVGMSGKDGNTLLVEKKYINGEDIGFVGNVAKVNTKLILSLLEGGFLPVICPISIDKNAQSYNVNADDAAYAIAQALKAEKLVFLSDTEGVYRDFEDKSSLITMLTIAKAKELIHSQSISGGMLPKIQNCIEAVENGVSSVHIIDGRIKHCLLLEFFTDSGIGTAILKEE</sequence>
<evidence type="ECO:0000313" key="12">
    <source>
        <dbReference type="Proteomes" id="UP000250166"/>
    </source>
</evidence>
<dbReference type="InterPro" id="IPR037528">
    <property type="entry name" value="ArgB"/>
</dbReference>
<evidence type="ECO:0000259" key="10">
    <source>
        <dbReference type="Pfam" id="PF00696"/>
    </source>
</evidence>
<protein>
    <recommendedName>
        <fullName evidence="9">Acetylglutamate kinase</fullName>
        <ecNumber evidence="9">2.7.2.8</ecNumber>
    </recommendedName>
    <alternativeName>
        <fullName evidence="9">N-acetyl-L-glutamate 5-phosphotransferase</fullName>
    </alternativeName>
    <alternativeName>
        <fullName evidence="9">NAG kinase</fullName>
        <shortName evidence="9">NAGK</shortName>
    </alternativeName>
</protein>
<reference evidence="11 12" key="1">
    <citation type="submission" date="2018-06" db="EMBL/GenBank/DDBJ databases">
        <authorList>
            <consortium name="Pathogen Informatics"/>
            <person name="Doyle S."/>
        </authorList>
    </citation>
    <scope>NUCLEOTIDE SEQUENCE [LARGE SCALE GENOMIC DNA]</scope>
    <source>
        <strain evidence="11 12">NCTC13102</strain>
    </source>
</reference>
<dbReference type="Pfam" id="PF00696">
    <property type="entry name" value="AA_kinase"/>
    <property type="match status" value="1"/>
</dbReference>
<dbReference type="GO" id="GO:0005737">
    <property type="term" value="C:cytoplasm"/>
    <property type="evidence" value="ECO:0007669"/>
    <property type="project" value="UniProtKB-SubCell"/>
</dbReference>
<dbReference type="InterPro" id="IPR036393">
    <property type="entry name" value="AceGlu_kinase-like_sf"/>
</dbReference>
<feature type="site" description="Transition state stabilizer" evidence="9">
    <location>
        <position position="245"/>
    </location>
</feature>
<gene>
    <name evidence="9 11" type="primary">argB</name>
    <name evidence="11" type="ORF">NCTC13102_01534</name>
</gene>
<comment type="similarity">
    <text evidence="9">Belongs to the acetylglutamate kinase family. ArgB subfamily.</text>
</comment>
<evidence type="ECO:0000256" key="9">
    <source>
        <dbReference type="HAMAP-Rule" id="MF_00082"/>
    </source>
</evidence>
<comment type="function">
    <text evidence="9">Catalyzes the ATP-dependent phosphorylation of N-acetyl-L-glutamate.</text>
</comment>
<dbReference type="Proteomes" id="UP000250166">
    <property type="component" value="Unassembled WGS sequence"/>
</dbReference>
<dbReference type="EC" id="2.7.2.8" evidence="9"/>
<evidence type="ECO:0000256" key="7">
    <source>
        <dbReference type="ARBA" id="ARBA00022840"/>
    </source>
</evidence>
<feature type="site" description="Transition state stabilizer" evidence="9">
    <location>
        <position position="31"/>
    </location>
</feature>
<dbReference type="InterPro" id="IPR041727">
    <property type="entry name" value="NAGK-C"/>
</dbReference>
<keyword evidence="2 9" id="KW-0055">Arginine biosynthesis</keyword>
<evidence type="ECO:0000256" key="3">
    <source>
        <dbReference type="ARBA" id="ARBA00022605"/>
    </source>
</evidence>
<keyword evidence="6 9" id="KW-0418">Kinase</keyword>
<evidence type="ECO:0000256" key="5">
    <source>
        <dbReference type="ARBA" id="ARBA00022741"/>
    </source>
</evidence>
<dbReference type="GO" id="GO:0042450">
    <property type="term" value="P:L-arginine biosynthetic process via ornithine"/>
    <property type="evidence" value="ECO:0007669"/>
    <property type="project" value="UniProtKB-UniRule"/>
</dbReference>
<dbReference type="PANTHER" id="PTHR23342:SF0">
    <property type="entry name" value="N-ACETYLGLUTAMATE SYNTHASE, MITOCHONDRIAL"/>
    <property type="match status" value="1"/>
</dbReference>
<dbReference type="FunFam" id="3.40.1160.10:FF:000004">
    <property type="entry name" value="Acetylglutamate kinase"/>
    <property type="match status" value="1"/>
</dbReference>
<feature type="binding site" evidence="9">
    <location>
        <begin position="66"/>
        <end position="67"/>
    </location>
    <ligand>
        <name>substrate</name>
    </ligand>
</feature>
<dbReference type="UniPathway" id="UPA00068">
    <property type="reaction ID" value="UER00107"/>
</dbReference>
<organism evidence="11 12">
    <name type="scientific">Helicobacter fennelliae</name>
    <dbReference type="NCBI Taxonomy" id="215"/>
    <lineage>
        <taxon>Bacteria</taxon>
        <taxon>Pseudomonadati</taxon>
        <taxon>Campylobacterota</taxon>
        <taxon>Epsilonproteobacteria</taxon>
        <taxon>Campylobacterales</taxon>
        <taxon>Helicobacteraceae</taxon>
        <taxon>Helicobacter</taxon>
    </lineage>
</organism>
<dbReference type="PIRSF" id="PIRSF000728">
    <property type="entry name" value="NAGK"/>
    <property type="match status" value="1"/>
</dbReference>
<evidence type="ECO:0000256" key="2">
    <source>
        <dbReference type="ARBA" id="ARBA00022571"/>
    </source>
</evidence>
<dbReference type="HAMAP" id="MF_00082">
    <property type="entry name" value="ArgB"/>
    <property type="match status" value="1"/>
</dbReference>
<dbReference type="EMBL" id="UAWL01000006">
    <property type="protein sequence ID" value="SQB99060.1"/>
    <property type="molecule type" value="Genomic_DNA"/>
</dbReference>
<dbReference type="InterPro" id="IPR001048">
    <property type="entry name" value="Asp/Glu/Uridylate_kinase"/>
</dbReference>
<evidence type="ECO:0000256" key="6">
    <source>
        <dbReference type="ARBA" id="ARBA00022777"/>
    </source>
</evidence>
<dbReference type="PRINTS" id="PR00474">
    <property type="entry name" value="GLU5KINASE"/>
</dbReference>
<keyword evidence="4 9" id="KW-0808">Transferase</keyword>
<feature type="domain" description="Aspartate/glutamate/uridylate kinase" evidence="10">
    <location>
        <begin position="26"/>
        <end position="264"/>
    </location>
</feature>
<comment type="pathway">
    <text evidence="1 9">Amino-acid biosynthesis; L-arginine biosynthesis; N(2)-acetyl-L-ornithine from L-glutamate: step 2/4.</text>
</comment>
<feature type="binding site" evidence="9">
    <location>
        <position position="88"/>
    </location>
    <ligand>
        <name>substrate</name>
    </ligand>
</feature>
<dbReference type="InterPro" id="IPR004662">
    <property type="entry name" value="AcgluKinase_fam"/>
</dbReference>
<keyword evidence="7 9" id="KW-0067">ATP-binding</keyword>
<dbReference type="InterPro" id="IPR001057">
    <property type="entry name" value="Glu/AcGlu_kinase"/>
</dbReference>
<dbReference type="PANTHER" id="PTHR23342">
    <property type="entry name" value="N-ACETYLGLUTAMATE SYNTHASE"/>
    <property type="match status" value="1"/>
</dbReference>
<keyword evidence="5 9" id="KW-0547">Nucleotide-binding</keyword>
<dbReference type="CDD" id="cd04250">
    <property type="entry name" value="AAK_NAGK-C"/>
    <property type="match status" value="1"/>
</dbReference>
<dbReference type="AlphaFoldDB" id="A0A2X3DLH2"/>
<evidence type="ECO:0000256" key="4">
    <source>
        <dbReference type="ARBA" id="ARBA00022679"/>
    </source>
</evidence>
<feature type="binding site" evidence="9">
    <location>
        <position position="182"/>
    </location>
    <ligand>
        <name>substrate</name>
    </ligand>
</feature>
<evidence type="ECO:0000313" key="11">
    <source>
        <dbReference type="EMBL" id="SQB99060.1"/>
    </source>
</evidence>
<dbReference type="GO" id="GO:0003991">
    <property type="term" value="F:acetylglutamate kinase activity"/>
    <property type="evidence" value="ECO:0007669"/>
    <property type="project" value="UniProtKB-UniRule"/>
</dbReference>
<dbReference type="Gene3D" id="3.40.1160.10">
    <property type="entry name" value="Acetylglutamate kinase-like"/>
    <property type="match status" value="1"/>
</dbReference>
<keyword evidence="3 9" id="KW-0028">Amino-acid biosynthesis</keyword>
<proteinExistence type="inferred from homology"/>
<accession>A0A2X3DLH2</accession>
<name>A0A2X3DLH2_9HELI</name>
<comment type="catalytic activity">
    <reaction evidence="8 9">
        <text>N-acetyl-L-glutamate + ATP = N-acetyl-L-glutamyl 5-phosphate + ADP</text>
        <dbReference type="Rhea" id="RHEA:14629"/>
        <dbReference type="ChEBI" id="CHEBI:30616"/>
        <dbReference type="ChEBI" id="CHEBI:44337"/>
        <dbReference type="ChEBI" id="CHEBI:57936"/>
        <dbReference type="ChEBI" id="CHEBI:456216"/>
        <dbReference type="EC" id="2.7.2.8"/>
    </reaction>
</comment>
<dbReference type="SUPFAM" id="SSF53633">
    <property type="entry name" value="Carbamate kinase-like"/>
    <property type="match status" value="1"/>
</dbReference>
<dbReference type="NCBIfam" id="TIGR00761">
    <property type="entry name" value="argB"/>
    <property type="match status" value="1"/>
</dbReference>